<dbReference type="KEGG" id="tpz:Tph_c06720"/>
<dbReference type="OrthoDB" id="9780267at2"/>
<sequence>MVWRFLRRYFLTGVLVLLPVIITVYILVFAFNLVDGMLRSLIQRIAGRYIPGLGLLIILVLIFLAGVIGTNVVGRKFLNIGEQLFERLPVVKSIYTAVKQVMEVLTTQRRAAFRHVVLVEYPRKGIYSLGFITGEAPFEVKENVAEDLLNVYLPTTPPTQGVFIMVPRSDVRILKMSVEDGFKLLVSAGIITSSPSYLNRQKPSRRGGGDIPIYRRAPDSGES</sequence>
<feature type="region of interest" description="Disordered" evidence="1">
    <location>
        <begin position="197"/>
        <end position="223"/>
    </location>
</feature>
<proteinExistence type="predicted"/>
<evidence type="ECO:0000256" key="1">
    <source>
        <dbReference type="SAM" id="MobiDB-lite"/>
    </source>
</evidence>
<keyword evidence="2" id="KW-1133">Transmembrane helix</keyword>
<evidence type="ECO:0000256" key="2">
    <source>
        <dbReference type="SAM" id="Phobius"/>
    </source>
</evidence>
<protein>
    <recommendedName>
        <fullName evidence="5">DUF502 domain-containing protein</fullName>
    </recommendedName>
</protein>
<keyword evidence="2" id="KW-0812">Transmembrane</keyword>
<dbReference type="eggNOG" id="COG2928">
    <property type="taxonomic scope" value="Bacteria"/>
</dbReference>
<organism evidence="3 4">
    <name type="scientific">Thermacetogenium phaeum (strain ATCC BAA-254 / DSM 26808 / PB)</name>
    <dbReference type="NCBI Taxonomy" id="1089553"/>
    <lineage>
        <taxon>Bacteria</taxon>
        <taxon>Bacillati</taxon>
        <taxon>Bacillota</taxon>
        <taxon>Clostridia</taxon>
        <taxon>Thermoanaerobacterales</taxon>
        <taxon>Thermoanaerobacteraceae</taxon>
        <taxon>Thermacetogenium</taxon>
    </lineage>
</organism>
<dbReference type="Pfam" id="PF04367">
    <property type="entry name" value="DUF502"/>
    <property type="match status" value="1"/>
</dbReference>
<reference evidence="3 4" key="1">
    <citation type="journal article" date="2012" name="BMC Genomics">
        <title>Genome-guided analysis of physiological and morphological traits of the fermentative acetate oxidizer Thermacetogenium phaeum.</title>
        <authorList>
            <person name="Oehler D."/>
            <person name="Poehlein A."/>
            <person name="Leimbach A."/>
            <person name="Muller N."/>
            <person name="Daniel R."/>
            <person name="Gottschalk G."/>
            <person name="Schink B."/>
        </authorList>
    </citation>
    <scope>NUCLEOTIDE SEQUENCE [LARGE SCALE GENOMIC DNA]</scope>
    <source>
        <strain evidence="4">ATCC BAA-254 / DSM 26808 / PB</strain>
    </source>
</reference>
<dbReference type="AlphaFoldDB" id="K4LD71"/>
<feature type="transmembrane region" description="Helical" evidence="2">
    <location>
        <begin position="9"/>
        <end position="33"/>
    </location>
</feature>
<gene>
    <name evidence="3" type="ordered locus">Tph_c06720</name>
</gene>
<dbReference type="STRING" id="1089553.Tph_c06720"/>
<evidence type="ECO:0008006" key="5">
    <source>
        <dbReference type="Google" id="ProtNLM"/>
    </source>
</evidence>
<dbReference type="HOGENOM" id="CLU_068050_1_1_9"/>
<evidence type="ECO:0000313" key="4">
    <source>
        <dbReference type="Proteomes" id="UP000000467"/>
    </source>
</evidence>
<dbReference type="RefSeq" id="WP_015049823.1">
    <property type="nucleotide sequence ID" value="NC_018870.1"/>
</dbReference>
<feature type="transmembrane region" description="Helical" evidence="2">
    <location>
        <begin position="53"/>
        <end position="74"/>
    </location>
</feature>
<dbReference type="PANTHER" id="PTHR31876:SF26">
    <property type="entry name" value="PROTEIN LIKE COV 2"/>
    <property type="match status" value="1"/>
</dbReference>
<evidence type="ECO:0000313" key="3">
    <source>
        <dbReference type="EMBL" id="AFV10906.1"/>
    </source>
</evidence>
<dbReference type="InterPro" id="IPR007462">
    <property type="entry name" value="COV1-like"/>
</dbReference>
<dbReference type="EMBL" id="CP003732">
    <property type="protein sequence ID" value="AFV10906.1"/>
    <property type="molecule type" value="Genomic_DNA"/>
</dbReference>
<dbReference type="Proteomes" id="UP000000467">
    <property type="component" value="Chromosome"/>
</dbReference>
<name>K4LD71_THEPS</name>
<keyword evidence="4" id="KW-1185">Reference proteome</keyword>
<dbReference type="PANTHER" id="PTHR31876">
    <property type="entry name" value="COV-LIKE PROTEIN 1"/>
    <property type="match status" value="1"/>
</dbReference>
<keyword evidence="2" id="KW-0472">Membrane</keyword>
<accession>K4LD71</accession>